<gene>
    <name evidence="2" type="ORF">RHGRI_024258</name>
</gene>
<organism evidence="2 3">
    <name type="scientific">Rhododendron griersonianum</name>
    <dbReference type="NCBI Taxonomy" id="479676"/>
    <lineage>
        <taxon>Eukaryota</taxon>
        <taxon>Viridiplantae</taxon>
        <taxon>Streptophyta</taxon>
        <taxon>Embryophyta</taxon>
        <taxon>Tracheophyta</taxon>
        <taxon>Spermatophyta</taxon>
        <taxon>Magnoliopsida</taxon>
        <taxon>eudicotyledons</taxon>
        <taxon>Gunneridae</taxon>
        <taxon>Pentapetalae</taxon>
        <taxon>asterids</taxon>
        <taxon>Ericales</taxon>
        <taxon>Ericaceae</taxon>
        <taxon>Ericoideae</taxon>
        <taxon>Rhodoreae</taxon>
        <taxon>Rhododendron</taxon>
    </lineage>
</organism>
<keyword evidence="3" id="KW-1185">Reference proteome</keyword>
<evidence type="ECO:0000313" key="2">
    <source>
        <dbReference type="EMBL" id="KAG5536764.1"/>
    </source>
</evidence>
<sequence length="136" mass="15137">MLPLHFFRPTPISELLQEDACSDDGMESFPSRVNEPKACQHSIPHIEESVAMPSIHMDEPEMCHPSMPPRNLEEEFLAVATAHAPHAQSLLDKELLAMPGTSLAPIHRLPPGNQSIDDDELEDESTNIRVDPQANR</sequence>
<evidence type="ECO:0000313" key="3">
    <source>
        <dbReference type="Proteomes" id="UP000823749"/>
    </source>
</evidence>
<proteinExistence type="predicted"/>
<dbReference type="EMBL" id="JACTNZ010000008">
    <property type="protein sequence ID" value="KAG5536764.1"/>
    <property type="molecule type" value="Genomic_DNA"/>
</dbReference>
<name>A0AAV6JDZ8_9ERIC</name>
<evidence type="ECO:0000256" key="1">
    <source>
        <dbReference type="SAM" id="MobiDB-lite"/>
    </source>
</evidence>
<dbReference type="AlphaFoldDB" id="A0AAV6JDZ8"/>
<comment type="caution">
    <text evidence="2">The sequence shown here is derived from an EMBL/GenBank/DDBJ whole genome shotgun (WGS) entry which is preliminary data.</text>
</comment>
<reference evidence="2" key="1">
    <citation type="submission" date="2020-08" db="EMBL/GenBank/DDBJ databases">
        <title>Plant Genome Project.</title>
        <authorList>
            <person name="Zhang R.-G."/>
        </authorList>
    </citation>
    <scope>NUCLEOTIDE SEQUENCE</scope>
    <source>
        <strain evidence="2">WSP0</strain>
        <tissue evidence="2">Leaf</tissue>
    </source>
</reference>
<protein>
    <submittedName>
        <fullName evidence="2">Uncharacterized protein</fullName>
    </submittedName>
</protein>
<feature type="region of interest" description="Disordered" evidence="1">
    <location>
        <begin position="102"/>
        <end position="136"/>
    </location>
</feature>
<dbReference type="Proteomes" id="UP000823749">
    <property type="component" value="Chromosome 8"/>
</dbReference>
<feature type="compositionally biased region" description="Acidic residues" evidence="1">
    <location>
        <begin position="116"/>
        <end position="125"/>
    </location>
</feature>
<accession>A0AAV6JDZ8</accession>